<comment type="function">
    <text evidence="1">Transfers the gamma-phosphate of ATP to the 4'-position of a tetraacyldisaccharide 1-phosphate intermediate (termed DS-1-P) to form tetraacyldisaccharide 1,4'-bis-phosphate (lipid IVA).</text>
</comment>
<keyword evidence="5" id="KW-0444">Lipid biosynthesis</keyword>
<proteinExistence type="predicted"/>
<keyword evidence="6" id="KW-0441">Lipid A biosynthesis</keyword>
<dbReference type="EMBL" id="DTHG01000031">
    <property type="protein sequence ID" value="HGW91435.1"/>
    <property type="molecule type" value="Genomic_DNA"/>
</dbReference>
<evidence type="ECO:0000256" key="4">
    <source>
        <dbReference type="ARBA" id="ARBA00016436"/>
    </source>
</evidence>
<evidence type="ECO:0000256" key="2">
    <source>
        <dbReference type="ARBA" id="ARBA00004870"/>
    </source>
</evidence>
<dbReference type="AlphaFoldDB" id="A0A7C4U7V4"/>
<keyword evidence="9 13" id="KW-0418">Kinase</keyword>
<keyword evidence="8" id="KW-0547">Nucleotide-binding</keyword>
<evidence type="ECO:0000256" key="11">
    <source>
        <dbReference type="ARBA" id="ARBA00023098"/>
    </source>
</evidence>
<keyword evidence="10" id="KW-0067">ATP-binding</keyword>
<evidence type="ECO:0000313" key="13">
    <source>
        <dbReference type="EMBL" id="HGW91435.1"/>
    </source>
</evidence>
<comment type="pathway">
    <text evidence="2">Glycolipid biosynthesis; lipid IV(A) biosynthesis; lipid IV(A) from (3R)-3-hydroxytetradecanoyl-[acyl-carrier-protein] and UDP-N-acetyl-alpha-D-glucosamine: step 6/6.</text>
</comment>
<dbReference type="GO" id="GO:0005886">
    <property type="term" value="C:plasma membrane"/>
    <property type="evidence" value="ECO:0007669"/>
    <property type="project" value="TreeGrafter"/>
</dbReference>
<dbReference type="InterPro" id="IPR003758">
    <property type="entry name" value="LpxK"/>
</dbReference>
<accession>A0A7C4U7V4</accession>
<dbReference type="GO" id="GO:0009245">
    <property type="term" value="P:lipid A biosynthetic process"/>
    <property type="evidence" value="ECO:0007669"/>
    <property type="project" value="UniProtKB-UniRule"/>
</dbReference>
<name>A0A7C4U7V4_UNCW3</name>
<dbReference type="GO" id="GO:0009029">
    <property type="term" value="F:lipid-A 4'-kinase activity"/>
    <property type="evidence" value="ECO:0007669"/>
    <property type="project" value="UniProtKB-UniRule"/>
</dbReference>
<keyword evidence="11" id="KW-0443">Lipid metabolism</keyword>
<evidence type="ECO:0000256" key="1">
    <source>
        <dbReference type="ARBA" id="ARBA00002274"/>
    </source>
</evidence>
<organism evidence="13">
    <name type="scientific">candidate division WOR-3 bacterium</name>
    <dbReference type="NCBI Taxonomy" id="2052148"/>
    <lineage>
        <taxon>Bacteria</taxon>
        <taxon>Bacteria division WOR-3</taxon>
    </lineage>
</organism>
<protein>
    <recommendedName>
        <fullName evidence="4 12">Tetraacyldisaccharide 4'-kinase</fullName>
        <ecNumber evidence="3 12">2.7.1.130</ecNumber>
    </recommendedName>
</protein>
<sequence length="272" mass="31415">MIIGIGNIVFGGTGKTQMVITLGEKMKTDFAVIHSGYGGRFKGKVKLVYDGNNLLSTPDECGEEAILIAKRLKNSVVAVGRKREDVIEFIKEEFGIDNFILDDAIQYRRLKKDLEIMMINSDRPFFIPRDNPGYVNLSDCVIIVDRGRYSPLLKNIKIPRFFARVEPVNLPKIRKVIGFCGIGNPESFRRILIENGYDLCEFYIFRDHHFYKDEEIRFLKNRCRIKNADGIITTEKDIIKIKDDDIFYIKTELKVEDSFFRFLSSSHPEIPI</sequence>
<evidence type="ECO:0000256" key="5">
    <source>
        <dbReference type="ARBA" id="ARBA00022516"/>
    </source>
</evidence>
<evidence type="ECO:0000256" key="6">
    <source>
        <dbReference type="ARBA" id="ARBA00022556"/>
    </source>
</evidence>
<reference evidence="13" key="1">
    <citation type="journal article" date="2020" name="mSystems">
        <title>Genome- and Community-Level Interaction Insights into Carbon Utilization and Element Cycling Functions of Hydrothermarchaeota in Hydrothermal Sediment.</title>
        <authorList>
            <person name="Zhou Z."/>
            <person name="Liu Y."/>
            <person name="Xu W."/>
            <person name="Pan J."/>
            <person name="Luo Z.H."/>
            <person name="Li M."/>
        </authorList>
    </citation>
    <scope>NUCLEOTIDE SEQUENCE [LARGE SCALE GENOMIC DNA]</scope>
    <source>
        <strain evidence="13">SpSt-780</strain>
    </source>
</reference>
<dbReference type="Pfam" id="PF02606">
    <property type="entry name" value="LpxK"/>
    <property type="match status" value="1"/>
</dbReference>
<evidence type="ECO:0000256" key="9">
    <source>
        <dbReference type="ARBA" id="ARBA00022777"/>
    </source>
</evidence>
<comment type="caution">
    <text evidence="13">The sequence shown here is derived from an EMBL/GenBank/DDBJ whole genome shotgun (WGS) entry which is preliminary data.</text>
</comment>
<keyword evidence="7 13" id="KW-0808">Transferase</keyword>
<evidence type="ECO:0000256" key="12">
    <source>
        <dbReference type="NCBIfam" id="TIGR00682"/>
    </source>
</evidence>
<dbReference type="PANTHER" id="PTHR42724">
    <property type="entry name" value="TETRAACYLDISACCHARIDE 4'-KINASE"/>
    <property type="match status" value="1"/>
</dbReference>
<evidence type="ECO:0000256" key="10">
    <source>
        <dbReference type="ARBA" id="ARBA00022840"/>
    </source>
</evidence>
<dbReference type="GO" id="GO:0005524">
    <property type="term" value="F:ATP binding"/>
    <property type="evidence" value="ECO:0007669"/>
    <property type="project" value="UniProtKB-KW"/>
</dbReference>
<dbReference type="GO" id="GO:0009244">
    <property type="term" value="P:lipopolysaccharide core region biosynthetic process"/>
    <property type="evidence" value="ECO:0007669"/>
    <property type="project" value="TreeGrafter"/>
</dbReference>
<gene>
    <name evidence="13" type="primary">lpxK</name>
    <name evidence="13" type="ORF">ENV67_02710</name>
</gene>
<dbReference type="UniPathway" id="UPA00359">
    <property type="reaction ID" value="UER00482"/>
</dbReference>
<evidence type="ECO:0000256" key="8">
    <source>
        <dbReference type="ARBA" id="ARBA00022741"/>
    </source>
</evidence>
<dbReference type="NCBIfam" id="TIGR00682">
    <property type="entry name" value="lpxK"/>
    <property type="match status" value="1"/>
</dbReference>
<evidence type="ECO:0000256" key="7">
    <source>
        <dbReference type="ARBA" id="ARBA00022679"/>
    </source>
</evidence>
<dbReference type="PANTHER" id="PTHR42724:SF1">
    <property type="entry name" value="TETRAACYLDISACCHARIDE 4'-KINASE, MITOCHONDRIAL-RELATED"/>
    <property type="match status" value="1"/>
</dbReference>
<dbReference type="EC" id="2.7.1.130" evidence="3 12"/>
<evidence type="ECO:0000256" key="3">
    <source>
        <dbReference type="ARBA" id="ARBA00012071"/>
    </source>
</evidence>